<comment type="subcellular location">
    <subcellularLocation>
        <location evidence="3">Cytoplasm</location>
    </subcellularLocation>
</comment>
<dbReference type="Pfam" id="PF02634">
    <property type="entry name" value="FdhD-NarQ"/>
    <property type="match status" value="1"/>
</dbReference>
<comment type="function">
    <text evidence="3">Required for formate dehydrogenase (FDH) activity. Acts as a sulfur carrier protein that transfers sulfur from IscS to the molybdenum cofactor prior to its insertion into FDH.</text>
</comment>
<evidence type="ECO:0000313" key="4">
    <source>
        <dbReference type="EMBL" id="PTN04035.1"/>
    </source>
</evidence>
<dbReference type="GO" id="GO:0097163">
    <property type="term" value="F:sulfur carrier activity"/>
    <property type="evidence" value="ECO:0007669"/>
    <property type="project" value="UniProtKB-UniRule"/>
</dbReference>
<evidence type="ECO:0000256" key="3">
    <source>
        <dbReference type="HAMAP-Rule" id="MF_00187"/>
    </source>
</evidence>
<evidence type="ECO:0000256" key="2">
    <source>
        <dbReference type="ARBA" id="ARBA00023150"/>
    </source>
</evidence>
<dbReference type="PANTHER" id="PTHR30592">
    <property type="entry name" value="FORMATE DEHYDROGENASE"/>
    <property type="match status" value="1"/>
</dbReference>
<dbReference type="InterPro" id="IPR016193">
    <property type="entry name" value="Cytidine_deaminase-like"/>
</dbReference>
<comment type="similarity">
    <text evidence="3">Belongs to the FdhD family.</text>
</comment>
<proteinExistence type="inferred from homology"/>
<accession>A0A2T5BWK5</accession>
<dbReference type="EMBL" id="QAAA01000001">
    <property type="protein sequence ID" value="PTN04035.1"/>
    <property type="molecule type" value="Genomic_DNA"/>
</dbReference>
<dbReference type="GO" id="GO:0005737">
    <property type="term" value="C:cytoplasm"/>
    <property type="evidence" value="ECO:0007669"/>
    <property type="project" value="UniProtKB-SubCell"/>
</dbReference>
<dbReference type="GO" id="GO:0006777">
    <property type="term" value="P:Mo-molybdopterin cofactor biosynthetic process"/>
    <property type="evidence" value="ECO:0007669"/>
    <property type="project" value="UniProtKB-UniRule"/>
</dbReference>
<organism evidence="4 5">
    <name type="scientific">Rhodovulum imhoffii</name>
    <dbReference type="NCBI Taxonomy" id="365340"/>
    <lineage>
        <taxon>Bacteria</taxon>
        <taxon>Pseudomonadati</taxon>
        <taxon>Pseudomonadota</taxon>
        <taxon>Alphaproteobacteria</taxon>
        <taxon>Rhodobacterales</taxon>
        <taxon>Paracoccaceae</taxon>
        <taxon>Rhodovulum</taxon>
    </lineage>
</organism>
<dbReference type="Proteomes" id="UP000243859">
    <property type="component" value="Unassembled WGS sequence"/>
</dbReference>
<name>A0A2T5BWK5_9RHOB</name>
<comment type="caution">
    <text evidence="3">Lacks conserved residue(s) required for the propagation of feature annotation.</text>
</comment>
<sequence length="250" mass="26589">MTRALAEETPVALVYDGTTQAVMMATPSDLTDFAIGFSLSEQIVSSPAQITRLERHDQPLGVEMRLWLSPEAKATLGTRRRTMAGPVGCGLCGVESLEAALRPLPALSGDTRFDRSALMHALNSMRRFQPLHTSTRATHAAAFHASGTFLLREDIGRHNALDKLIGARARARVGQTCAEGAVLLSSRVSIEMVQKAVLARAPVLVSISRPTALAVSVAQACGLTLACRANGTLEVFTHPERISGGASHVV</sequence>
<dbReference type="GO" id="GO:0016783">
    <property type="term" value="F:sulfurtransferase activity"/>
    <property type="evidence" value="ECO:0007669"/>
    <property type="project" value="InterPro"/>
</dbReference>
<dbReference type="PANTHER" id="PTHR30592:SF1">
    <property type="entry name" value="SULFUR CARRIER PROTEIN FDHD"/>
    <property type="match status" value="1"/>
</dbReference>
<feature type="active site" description="Cysteine persulfide intermediate" evidence="3">
    <location>
        <position position="89"/>
    </location>
</feature>
<dbReference type="InterPro" id="IPR003786">
    <property type="entry name" value="FdhD"/>
</dbReference>
<comment type="caution">
    <text evidence="4">The sequence shown here is derived from an EMBL/GenBank/DDBJ whole genome shotgun (WGS) entry which is preliminary data.</text>
</comment>
<keyword evidence="1 3" id="KW-0963">Cytoplasm</keyword>
<reference evidence="4 5" key="1">
    <citation type="submission" date="2018-04" db="EMBL/GenBank/DDBJ databases">
        <title>Genomic Encyclopedia of Archaeal and Bacterial Type Strains, Phase II (KMG-II): from individual species to whole genera.</title>
        <authorList>
            <person name="Goeker M."/>
        </authorList>
    </citation>
    <scope>NUCLEOTIDE SEQUENCE [LARGE SCALE GENOMIC DNA]</scope>
    <source>
        <strain evidence="4 5">DSM 18064</strain>
    </source>
</reference>
<dbReference type="RefSeq" id="WP_107890630.1">
    <property type="nucleotide sequence ID" value="NZ_NHSI01000004.1"/>
</dbReference>
<keyword evidence="2 3" id="KW-0501">Molybdenum cofactor biosynthesis</keyword>
<evidence type="ECO:0000313" key="5">
    <source>
        <dbReference type="Proteomes" id="UP000243859"/>
    </source>
</evidence>
<dbReference type="Gene3D" id="3.10.20.10">
    <property type="match status" value="1"/>
</dbReference>
<evidence type="ECO:0000256" key="1">
    <source>
        <dbReference type="ARBA" id="ARBA00022490"/>
    </source>
</evidence>
<dbReference type="NCBIfam" id="TIGR00129">
    <property type="entry name" value="fdhD_narQ"/>
    <property type="match status" value="1"/>
</dbReference>
<gene>
    <name evidence="3" type="primary">fdhD</name>
    <name evidence="4" type="ORF">C8N32_101233</name>
</gene>
<dbReference type="OrthoDB" id="3197277at2"/>
<dbReference type="PIRSF" id="PIRSF015626">
    <property type="entry name" value="FdhD"/>
    <property type="match status" value="1"/>
</dbReference>
<dbReference type="AlphaFoldDB" id="A0A2T5BWK5"/>
<protein>
    <recommendedName>
        <fullName evidence="3">Sulfur carrier protein FdhD</fullName>
    </recommendedName>
</protein>
<dbReference type="HAMAP" id="MF_00187">
    <property type="entry name" value="FdhD"/>
    <property type="match status" value="1"/>
</dbReference>
<dbReference type="Gene3D" id="3.40.140.10">
    <property type="entry name" value="Cytidine Deaminase, domain 2"/>
    <property type="match status" value="1"/>
</dbReference>
<keyword evidence="5" id="KW-1185">Reference proteome</keyword>
<dbReference type="SUPFAM" id="SSF53927">
    <property type="entry name" value="Cytidine deaminase-like"/>
    <property type="match status" value="1"/>
</dbReference>